<evidence type="ECO:0000256" key="5">
    <source>
        <dbReference type="ARBA" id="ARBA00023098"/>
    </source>
</evidence>
<evidence type="ECO:0000256" key="4">
    <source>
        <dbReference type="ARBA" id="ARBA00023002"/>
    </source>
</evidence>
<keyword evidence="2 7" id="KW-0812">Transmembrane</keyword>
<dbReference type="PANTHER" id="PTHR21624">
    <property type="entry name" value="STEROL DESATURASE-RELATED PROTEIN"/>
    <property type="match status" value="1"/>
</dbReference>
<proteinExistence type="predicted"/>
<protein>
    <submittedName>
        <fullName evidence="9">Sterol desaturase family protein</fullName>
    </submittedName>
</protein>
<evidence type="ECO:0000256" key="7">
    <source>
        <dbReference type="SAM" id="Phobius"/>
    </source>
</evidence>
<dbReference type="InterPro" id="IPR051689">
    <property type="entry name" value="Sterol_desaturase/TMEM195"/>
</dbReference>
<feature type="transmembrane region" description="Helical" evidence="7">
    <location>
        <begin position="359"/>
        <end position="378"/>
    </location>
</feature>
<feature type="transmembrane region" description="Helical" evidence="7">
    <location>
        <begin position="42"/>
        <end position="64"/>
    </location>
</feature>
<keyword evidence="3 7" id="KW-1133">Transmembrane helix</keyword>
<comment type="subcellular location">
    <subcellularLocation>
        <location evidence="1">Endomembrane system</location>
        <topology evidence="1">Multi-pass membrane protein</topology>
    </subcellularLocation>
</comment>
<evidence type="ECO:0000256" key="3">
    <source>
        <dbReference type="ARBA" id="ARBA00022989"/>
    </source>
</evidence>
<evidence type="ECO:0000256" key="1">
    <source>
        <dbReference type="ARBA" id="ARBA00004127"/>
    </source>
</evidence>
<dbReference type="Proteomes" id="UP000676035">
    <property type="component" value="Unassembled WGS sequence"/>
</dbReference>
<organism evidence="9 10">
    <name type="scientific">Pseudomonas rustica</name>
    <dbReference type="NCBI Taxonomy" id="2827099"/>
    <lineage>
        <taxon>Bacteria</taxon>
        <taxon>Pseudomonadati</taxon>
        <taxon>Pseudomonadota</taxon>
        <taxon>Gammaproteobacteria</taxon>
        <taxon>Pseudomonadales</taxon>
        <taxon>Pseudomonadaceae</taxon>
        <taxon>Pseudomonas</taxon>
    </lineage>
</organism>
<evidence type="ECO:0000313" key="10">
    <source>
        <dbReference type="Proteomes" id="UP000676035"/>
    </source>
</evidence>
<evidence type="ECO:0000256" key="2">
    <source>
        <dbReference type="ARBA" id="ARBA00022692"/>
    </source>
</evidence>
<feature type="transmembrane region" description="Helical" evidence="7">
    <location>
        <begin position="76"/>
        <end position="94"/>
    </location>
</feature>
<keyword evidence="6 7" id="KW-0472">Membrane</keyword>
<reference evidence="9 10" key="1">
    <citation type="submission" date="2021-04" db="EMBL/GenBank/DDBJ databases">
        <title>Pseudomonas rustica sp. nov. isolated from raw milk.</title>
        <authorList>
            <person name="Fiedler G."/>
            <person name="Gieschler S."/>
            <person name="Kabisch J."/>
            <person name="Grimmler C."/>
            <person name="Brinks E."/>
            <person name="Wagner N."/>
            <person name="Hetzer B."/>
            <person name="Franz C.M.A.P."/>
            <person name="Boehnlein C."/>
        </authorList>
    </citation>
    <scope>NUCLEOTIDE SEQUENCE [LARGE SCALE GENOMIC DNA]</scope>
    <source>
        <strain evidence="9 10">MBT-4</strain>
    </source>
</reference>
<feature type="domain" description="Fatty acid hydroxylase" evidence="8">
    <location>
        <begin position="80"/>
        <end position="213"/>
    </location>
</feature>
<name>A0ABS5MZQ1_9PSED</name>
<keyword evidence="5" id="KW-0443">Lipid metabolism</keyword>
<dbReference type="RefSeq" id="WP_212545140.1">
    <property type="nucleotide sequence ID" value="NZ_JAGYHF010000006.1"/>
</dbReference>
<feature type="transmembrane region" description="Helical" evidence="7">
    <location>
        <begin position="384"/>
        <end position="402"/>
    </location>
</feature>
<dbReference type="EMBL" id="JAGYHF010000006">
    <property type="protein sequence ID" value="MBS4079512.1"/>
    <property type="molecule type" value="Genomic_DNA"/>
</dbReference>
<feature type="transmembrane region" description="Helical" evidence="7">
    <location>
        <begin position="325"/>
        <end position="347"/>
    </location>
</feature>
<comment type="caution">
    <text evidence="9">The sequence shown here is derived from an EMBL/GenBank/DDBJ whole genome shotgun (WGS) entry which is preliminary data.</text>
</comment>
<keyword evidence="10" id="KW-1185">Reference proteome</keyword>
<accession>A0ABS5MZQ1</accession>
<sequence length="411" mass="47342">MDLILYAVPFFLVLIALELIADRWRGVSNYRLADAVNSISTGVLSTTTGLLTKGVGLLTYAFALEHLALFKLPADSVWVWVLAFVLYDFCYYWLHRMGHERNILWAAHSVHHQSEEYNLSTALRQTSTGFLLGWIFYLPMAVLGVPLLVFVSVAALNLLYQFWVHTRHIPKLGWFEWFFVTPSNHRAHHAQNALYMDRNYGGVFIFWDRLFGSFQEEEDNEPVIFGVTTPLASWNPLWANLQFYAQLWDDARRAERKWDKLRIWFMRTGWRPADVAAKYPMSKPDLARFRKFEVPLERRQQFYVALQFCLYIALGSYLMNLERSLPTAALLLGWGAVTFGVFALGVSLENRPWALKVELLRLGLNVPLVWLAPLVGLWPASPMIWAGLLGYSLLSGIGLYNCRQRVTRLAV</sequence>
<keyword evidence="4" id="KW-0560">Oxidoreductase</keyword>
<dbReference type="PANTHER" id="PTHR21624:SF1">
    <property type="entry name" value="ALKYLGLYCEROL MONOOXYGENASE"/>
    <property type="match status" value="1"/>
</dbReference>
<dbReference type="InterPro" id="IPR006694">
    <property type="entry name" value="Fatty_acid_hydroxylase"/>
</dbReference>
<dbReference type="Pfam" id="PF04116">
    <property type="entry name" value="FA_hydroxylase"/>
    <property type="match status" value="1"/>
</dbReference>
<gene>
    <name evidence="9" type="ORF">KFS80_14580</name>
</gene>
<feature type="transmembrane region" description="Helical" evidence="7">
    <location>
        <begin position="134"/>
        <end position="160"/>
    </location>
</feature>
<evidence type="ECO:0000259" key="8">
    <source>
        <dbReference type="Pfam" id="PF04116"/>
    </source>
</evidence>
<evidence type="ECO:0000313" key="9">
    <source>
        <dbReference type="EMBL" id="MBS4079512.1"/>
    </source>
</evidence>
<evidence type="ECO:0000256" key="6">
    <source>
        <dbReference type="ARBA" id="ARBA00023136"/>
    </source>
</evidence>